<dbReference type="OrthoDB" id="9848743at2"/>
<dbReference type="Proteomes" id="UP000051330">
    <property type="component" value="Unassembled WGS sequence"/>
</dbReference>
<feature type="coiled-coil region" evidence="1">
    <location>
        <begin position="46"/>
        <end position="87"/>
    </location>
</feature>
<dbReference type="RefSeq" id="WP_057822558.1">
    <property type="nucleotide sequence ID" value="NZ_AZEC01000039.1"/>
</dbReference>
<protein>
    <submittedName>
        <fullName evidence="2">Uncharacterized protein</fullName>
    </submittedName>
</protein>
<organism evidence="2 3">
    <name type="scientific">Schleiferilactobacillus perolens DSM 12744</name>
    <dbReference type="NCBI Taxonomy" id="1423792"/>
    <lineage>
        <taxon>Bacteria</taxon>
        <taxon>Bacillati</taxon>
        <taxon>Bacillota</taxon>
        <taxon>Bacilli</taxon>
        <taxon>Lactobacillales</taxon>
        <taxon>Lactobacillaceae</taxon>
        <taxon>Schleiferilactobacillus</taxon>
    </lineage>
</organism>
<keyword evidence="1" id="KW-0175">Coiled coil</keyword>
<accession>A0A0R1MRF0</accession>
<dbReference type="AlphaFoldDB" id="A0A0R1MRF0"/>
<evidence type="ECO:0000256" key="1">
    <source>
        <dbReference type="SAM" id="Coils"/>
    </source>
</evidence>
<dbReference type="PATRIC" id="fig|1423792.3.peg.2101"/>
<keyword evidence="3" id="KW-1185">Reference proteome</keyword>
<dbReference type="EMBL" id="AZEC01000039">
    <property type="protein sequence ID" value="KRL06987.1"/>
    <property type="molecule type" value="Genomic_DNA"/>
</dbReference>
<gene>
    <name evidence="2" type="ORF">FD09_GL002060</name>
</gene>
<reference evidence="2 3" key="1">
    <citation type="journal article" date="2015" name="Genome Announc.">
        <title>Expanding the biotechnology potential of lactobacilli through comparative genomics of 213 strains and associated genera.</title>
        <authorList>
            <person name="Sun Z."/>
            <person name="Harris H.M."/>
            <person name="McCann A."/>
            <person name="Guo C."/>
            <person name="Argimon S."/>
            <person name="Zhang W."/>
            <person name="Yang X."/>
            <person name="Jeffery I.B."/>
            <person name="Cooney J.C."/>
            <person name="Kagawa T.F."/>
            <person name="Liu W."/>
            <person name="Song Y."/>
            <person name="Salvetti E."/>
            <person name="Wrobel A."/>
            <person name="Rasinkangas P."/>
            <person name="Parkhill J."/>
            <person name="Rea M.C."/>
            <person name="O'Sullivan O."/>
            <person name="Ritari J."/>
            <person name="Douillard F.P."/>
            <person name="Paul Ross R."/>
            <person name="Yang R."/>
            <person name="Briner A.E."/>
            <person name="Felis G.E."/>
            <person name="de Vos W.M."/>
            <person name="Barrangou R."/>
            <person name="Klaenhammer T.R."/>
            <person name="Caufield P.W."/>
            <person name="Cui Y."/>
            <person name="Zhang H."/>
            <person name="O'Toole P.W."/>
        </authorList>
    </citation>
    <scope>NUCLEOTIDE SEQUENCE [LARGE SCALE GENOMIC DNA]</scope>
    <source>
        <strain evidence="2 3">DSM 12744</strain>
    </source>
</reference>
<dbReference type="STRING" id="1423792.FD09_GL002060"/>
<sequence length="98" mass="10794">MNWQTAVPLLVAAITVAGSIYGAKRNASTTNEGIYASHVGELLDKVDKYMTEREMYLHEITKLKEQVYQANKRIEELEEKINGLDQGIKSGHGGGASN</sequence>
<evidence type="ECO:0000313" key="3">
    <source>
        <dbReference type="Proteomes" id="UP000051330"/>
    </source>
</evidence>
<comment type="caution">
    <text evidence="2">The sequence shown here is derived from an EMBL/GenBank/DDBJ whole genome shotgun (WGS) entry which is preliminary data.</text>
</comment>
<name>A0A0R1MRF0_9LACO</name>
<evidence type="ECO:0000313" key="2">
    <source>
        <dbReference type="EMBL" id="KRL06987.1"/>
    </source>
</evidence>
<dbReference type="Gene3D" id="1.20.5.340">
    <property type="match status" value="1"/>
</dbReference>
<proteinExistence type="predicted"/>